<dbReference type="InterPro" id="IPR013320">
    <property type="entry name" value="ConA-like_dom_sf"/>
</dbReference>
<keyword evidence="5" id="KW-1185">Reference proteome</keyword>
<dbReference type="GO" id="GO:0004553">
    <property type="term" value="F:hydrolase activity, hydrolyzing O-glycosyl compounds"/>
    <property type="evidence" value="ECO:0007669"/>
    <property type="project" value="InterPro"/>
</dbReference>
<dbReference type="PANTHER" id="PTHR31062">
    <property type="entry name" value="XYLOGLUCAN ENDOTRANSGLUCOSYLASE/HYDROLASE PROTEIN 8-RELATED"/>
    <property type="match status" value="1"/>
</dbReference>
<evidence type="ECO:0000313" key="5">
    <source>
        <dbReference type="Proteomes" id="UP000657918"/>
    </source>
</evidence>
<gene>
    <name evidence="4" type="ORF">SADUNF_Sadunf02G0148000</name>
</gene>
<sequence length="163" mass="18032">MQCPSLVVESDAVEAIRGVGKPAQIFHDDRAGYGFISQDICLSAYSSASIKLPADYSAVRSRNWMVQTNVNSNESTTSGSIPPKIFMHVTSKLIIFYVDGVLIREVQRVDAMEGVFRFNPMSLNATIWDGSDWATSGGKYKVVYKYMLLTLQNILYGCSVDPT</sequence>
<reference evidence="4 5" key="1">
    <citation type="submission" date="2020-10" db="EMBL/GenBank/DDBJ databases">
        <title>Plant Genome Project.</title>
        <authorList>
            <person name="Zhang R.-G."/>
        </authorList>
    </citation>
    <scope>NUCLEOTIDE SEQUENCE [LARGE SCALE GENOMIC DNA]</scope>
    <source>
        <strain evidence="4">FAFU-HL-1</strain>
        <tissue evidence="4">Leaf</tissue>
    </source>
</reference>
<dbReference type="InterPro" id="IPR044791">
    <property type="entry name" value="Beta-glucanase/XTH"/>
</dbReference>
<dbReference type="EMBL" id="JADGMS010000002">
    <property type="protein sequence ID" value="KAF9687964.1"/>
    <property type="molecule type" value="Genomic_DNA"/>
</dbReference>
<dbReference type="AlphaFoldDB" id="A0A835N8A4"/>
<name>A0A835N8A4_9ROSI</name>
<feature type="domain" description="GH16" evidence="3">
    <location>
        <begin position="91"/>
        <end position="145"/>
    </location>
</feature>
<evidence type="ECO:0000256" key="2">
    <source>
        <dbReference type="ARBA" id="ARBA00023295"/>
    </source>
</evidence>
<comment type="caution">
    <text evidence="4">The sequence shown here is derived from an EMBL/GenBank/DDBJ whole genome shotgun (WGS) entry which is preliminary data.</text>
</comment>
<evidence type="ECO:0000259" key="3">
    <source>
        <dbReference type="Pfam" id="PF00722"/>
    </source>
</evidence>
<evidence type="ECO:0000256" key="1">
    <source>
        <dbReference type="ARBA" id="ARBA00022801"/>
    </source>
</evidence>
<dbReference type="GO" id="GO:0005975">
    <property type="term" value="P:carbohydrate metabolic process"/>
    <property type="evidence" value="ECO:0007669"/>
    <property type="project" value="InterPro"/>
</dbReference>
<keyword evidence="2" id="KW-0326">Glycosidase</keyword>
<proteinExistence type="predicted"/>
<keyword evidence="1" id="KW-0378">Hydrolase</keyword>
<dbReference type="Pfam" id="PF00722">
    <property type="entry name" value="Glyco_hydro_16"/>
    <property type="match status" value="1"/>
</dbReference>
<organism evidence="4 5">
    <name type="scientific">Salix dunnii</name>
    <dbReference type="NCBI Taxonomy" id="1413687"/>
    <lineage>
        <taxon>Eukaryota</taxon>
        <taxon>Viridiplantae</taxon>
        <taxon>Streptophyta</taxon>
        <taxon>Embryophyta</taxon>
        <taxon>Tracheophyta</taxon>
        <taxon>Spermatophyta</taxon>
        <taxon>Magnoliopsida</taxon>
        <taxon>eudicotyledons</taxon>
        <taxon>Gunneridae</taxon>
        <taxon>Pentapetalae</taxon>
        <taxon>rosids</taxon>
        <taxon>fabids</taxon>
        <taxon>Malpighiales</taxon>
        <taxon>Salicaceae</taxon>
        <taxon>Saliceae</taxon>
        <taxon>Salix</taxon>
    </lineage>
</organism>
<dbReference type="InterPro" id="IPR000757">
    <property type="entry name" value="Beta-glucanase-like"/>
</dbReference>
<dbReference type="OrthoDB" id="4781at2759"/>
<dbReference type="Proteomes" id="UP000657918">
    <property type="component" value="Unassembled WGS sequence"/>
</dbReference>
<evidence type="ECO:0000313" key="4">
    <source>
        <dbReference type="EMBL" id="KAF9687964.1"/>
    </source>
</evidence>
<dbReference type="Gene3D" id="2.60.120.200">
    <property type="match status" value="1"/>
</dbReference>
<dbReference type="SUPFAM" id="SSF49899">
    <property type="entry name" value="Concanavalin A-like lectins/glucanases"/>
    <property type="match status" value="1"/>
</dbReference>
<accession>A0A835N8A4</accession>
<protein>
    <recommendedName>
        <fullName evidence="3">GH16 domain-containing protein</fullName>
    </recommendedName>
</protein>